<dbReference type="PROSITE" id="PS00108">
    <property type="entry name" value="PROTEIN_KINASE_ST"/>
    <property type="match status" value="1"/>
</dbReference>
<dbReference type="GO" id="GO:0004674">
    <property type="term" value="F:protein serine/threonine kinase activity"/>
    <property type="evidence" value="ECO:0007669"/>
    <property type="project" value="UniProtKB-KW"/>
</dbReference>
<evidence type="ECO:0000259" key="8">
    <source>
        <dbReference type="PROSITE" id="PS50011"/>
    </source>
</evidence>
<feature type="compositionally biased region" description="Low complexity" evidence="7">
    <location>
        <begin position="358"/>
        <end position="374"/>
    </location>
</feature>
<dbReference type="EMBL" id="CP049865">
    <property type="protein sequence ID" value="QIK72084.1"/>
    <property type="molecule type" value="Genomic_DNA"/>
</dbReference>
<reference evidence="9 10" key="1">
    <citation type="submission" date="2020-03" db="EMBL/GenBank/DDBJ databases">
        <title>Propioniciclava sp. nov., isolated from Hydrophilus acuminatus.</title>
        <authorList>
            <person name="Hyun D.-W."/>
            <person name="Bae J.-W."/>
        </authorList>
    </citation>
    <scope>NUCLEOTIDE SEQUENCE [LARGE SCALE GENOMIC DNA]</scope>
    <source>
        <strain evidence="9 10">HDW11</strain>
    </source>
</reference>
<dbReference type="AlphaFoldDB" id="A0A6G7Y5B7"/>
<keyword evidence="5 9" id="KW-0418">Kinase</keyword>
<name>A0A6G7Y5B7_9ACTN</name>
<evidence type="ECO:0000256" key="4">
    <source>
        <dbReference type="ARBA" id="ARBA00022741"/>
    </source>
</evidence>
<dbReference type="PROSITE" id="PS50011">
    <property type="entry name" value="PROTEIN_KINASE_DOM"/>
    <property type="match status" value="1"/>
</dbReference>
<evidence type="ECO:0000256" key="5">
    <source>
        <dbReference type="ARBA" id="ARBA00022777"/>
    </source>
</evidence>
<feature type="region of interest" description="Disordered" evidence="7">
    <location>
        <begin position="343"/>
        <end position="386"/>
    </location>
</feature>
<gene>
    <name evidence="9" type="ORF">G7070_07140</name>
</gene>
<dbReference type="PANTHER" id="PTHR43289:SF6">
    <property type="entry name" value="SERINE_THREONINE-PROTEIN KINASE NEKL-3"/>
    <property type="match status" value="1"/>
</dbReference>
<evidence type="ECO:0000256" key="2">
    <source>
        <dbReference type="ARBA" id="ARBA00022527"/>
    </source>
</evidence>
<dbReference type="CDD" id="cd14014">
    <property type="entry name" value="STKc_PknB_like"/>
    <property type="match status" value="1"/>
</dbReference>
<protein>
    <recommendedName>
        <fullName evidence="1">non-specific serine/threonine protein kinase</fullName>
        <ecNumber evidence="1">2.7.11.1</ecNumber>
    </recommendedName>
</protein>
<dbReference type="Proteomes" id="UP000501058">
    <property type="component" value="Chromosome"/>
</dbReference>
<dbReference type="InterPro" id="IPR008271">
    <property type="entry name" value="Ser/Thr_kinase_AS"/>
</dbReference>
<dbReference type="PANTHER" id="PTHR43289">
    <property type="entry name" value="MITOGEN-ACTIVATED PROTEIN KINASE KINASE KINASE 20-RELATED"/>
    <property type="match status" value="1"/>
</dbReference>
<dbReference type="InterPro" id="IPR000719">
    <property type="entry name" value="Prot_kinase_dom"/>
</dbReference>
<keyword evidence="2" id="KW-0723">Serine/threonine-protein kinase</keyword>
<organism evidence="9 10">
    <name type="scientific">Propioniciclava coleopterorum</name>
    <dbReference type="NCBI Taxonomy" id="2714937"/>
    <lineage>
        <taxon>Bacteria</taxon>
        <taxon>Bacillati</taxon>
        <taxon>Actinomycetota</taxon>
        <taxon>Actinomycetes</taxon>
        <taxon>Propionibacteriales</taxon>
        <taxon>Propionibacteriaceae</taxon>
        <taxon>Propioniciclava</taxon>
    </lineage>
</organism>
<sequence>MGQVFRATDERLRREVAIKVVDLSQSLDTSVGQRFHREALATARLNHRGIVTIFDADTDGRLAYLVMELLPGRTLADILRQDGPLPERRAVALARRVADALVATHAIGVVHRDIKPANIMVDGDSVKLLDFGIALAQKDAEVNLTAPATTLGTAAYMSPEQAQGLRATAASDVYALGGVLMAMLTGKPPFAGDNAIQVANRHLTEPVPDVRARRPEVSATVADLVTRMLAKDATARPTGALVSTALAHLETNPGADATTVLPAAAAAAAAIPAAAASVQPDPTAVLPATTRAEPVGVPHATRIQPVPIQSDAGTPRPAVQPTTVLPAATRVLPAGAEEAMPGAYAFAGDGGEPPAPAAPDSRPTPGAGAARPTRGGSGRPPPGSPS</sequence>
<proteinExistence type="predicted"/>
<keyword evidence="4" id="KW-0547">Nucleotide-binding</keyword>
<dbReference type="KEGG" id="prv:G7070_07140"/>
<dbReference type="SMART" id="SM00220">
    <property type="entry name" value="S_TKc"/>
    <property type="match status" value="1"/>
</dbReference>
<dbReference type="SUPFAM" id="SSF56112">
    <property type="entry name" value="Protein kinase-like (PK-like)"/>
    <property type="match status" value="1"/>
</dbReference>
<dbReference type="Pfam" id="PF00069">
    <property type="entry name" value="Pkinase"/>
    <property type="match status" value="1"/>
</dbReference>
<dbReference type="Gene3D" id="3.30.200.20">
    <property type="entry name" value="Phosphorylase Kinase, domain 1"/>
    <property type="match status" value="1"/>
</dbReference>
<dbReference type="InterPro" id="IPR011009">
    <property type="entry name" value="Kinase-like_dom_sf"/>
</dbReference>
<keyword evidence="3" id="KW-0808">Transferase</keyword>
<keyword evidence="10" id="KW-1185">Reference proteome</keyword>
<accession>A0A6G7Y5B7</accession>
<evidence type="ECO:0000313" key="10">
    <source>
        <dbReference type="Proteomes" id="UP000501058"/>
    </source>
</evidence>
<evidence type="ECO:0000256" key="7">
    <source>
        <dbReference type="SAM" id="MobiDB-lite"/>
    </source>
</evidence>
<dbReference type="GO" id="GO:0005524">
    <property type="term" value="F:ATP binding"/>
    <property type="evidence" value="ECO:0007669"/>
    <property type="project" value="UniProtKB-KW"/>
</dbReference>
<evidence type="ECO:0000256" key="3">
    <source>
        <dbReference type="ARBA" id="ARBA00022679"/>
    </source>
</evidence>
<evidence type="ECO:0000313" key="9">
    <source>
        <dbReference type="EMBL" id="QIK72084.1"/>
    </source>
</evidence>
<dbReference type="Gene3D" id="1.10.510.10">
    <property type="entry name" value="Transferase(Phosphotransferase) domain 1"/>
    <property type="match status" value="1"/>
</dbReference>
<evidence type="ECO:0000256" key="6">
    <source>
        <dbReference type="ARBA" id="ARBA00022840"/>
    </source>
</evidence>
<dbReference type="EC" id="2.7.11.1" evidence="1"/>
<evidence type="ECO:0000256" key="1">
    <source>
        <dbReference type="ARBA" id="ARBA00012513"/>
    </source>
</evidence>
<dbReference type="FunFam" id="1.10.510.10:FF:000021">
    <property type="entry name" value="Serine/threonine protein kinase"/>
    <property type="match status" value="1"/>
</dbReference>
<keyword evidence="6" id="KW-0067">ATP-binding</keyword>
<feature type="domain" description="Protein kinase" evidence="8">
    <location>
        <begin position="1"/>
        <end position="251"/>
    </location>
</feature>